<accession>A0A8B8CB81</accession>
<dbReference type="KEGG" id="cvn:111117536"/>
<dbReference type="GO" id="GO:0000981">
    <property type="term" value="F:DNA-binding transcription factor activity, RNA polymerase II-specific"/>
    <property type="evidence" value="ECO:0007669"/>
    <property type="project" value="InterPro"/>
</dbReference>
<dbReference type="InterPro" id="IPR050649">
    <property type="entry name" value="Paired_Homeobox_TFs"/>
</dbReference>
<feature type="compositionally biased region" description="Acidic residues" evidence="8">
    <location>
        <begin position="193"/>
        <end position="207"/>
    </location>
</feature>
<dbReference type="AlphaFoldDB" id="A0A8B8CB81"/>
<evidence type="ECO:0000256" key="8">
    <source>
        <dbReference type="SAM" id="MobiDB-lite"/>
    </source>
</evidence>
<name>A0A8B8CB81_CRAVI</name>
<proteinExistence type="inferred from homology"/>
<comment type="subcellular location">
    <subcellularLocation>
        <location evidence="1 6 7">Nucleus</location>
    </subcellularLocation>
</comment>
<dbReference type="GeneID" id="111117536"/>
<dbReference type="GO" id="GO:0000977">
    <property type="term" value="F:RNA polymerase II transcription regulatory region sequence-specific DNA binding"/>
    <property type="evidence" value="ECO:0007669"/>
    <property type="project" value="TreeGrafter"/>
</dbReference>
<feature type="compositionally biased region" description="Low complexity" evidence="8">
    <location>
        <begin position="208"/>
        <end position="224"/>
    </location>
</feature>
<feature type="compositionally biased region" description="Basic and acidic residues" evidence="8">
    <location>
        <begin position="174"/>
        <end position="185"/>
    </location>
</feature>
<keyword evidence="5 6" id="KW-0539">Nucleus</keyword>
<evidence type="ECO:0000259" key="9">
    <source>
        <dbReference type="PROSITE" id="PS50071"/>
    </source>
</evidence>
<dbReference type="Gene3D" id="1.10.10.60">
    <property type="entry name" value="Homeodomain-like"/>
    <property type="match status" value="1"/>
</dbReference>
<feature type="region of interest" description="Disordered" evidence="8">
    <location>
        <begin position="156"/>
        <end position="288"/>
    </location>
</feature>
<dbReference type="OrthoDB" id="6159439at2759"/>
<dbReference type="InterPro" id="IPR017970">
    <property type="entry name" value="Homeobox_CS"/>
</dbReference>
<evidence type="ECO:0000256" key="6">
    <source>
        <dbReference type="PROSITE-ProRule" id="PRU00108"/>
    </source>
</evidence>
<evidence type="ECO:0000256" key="3">
    <source>
        <dbReference type="ARBA" id="ARBA00023125"/>
    </source>
</evidence>
<gene>
    <name evidence="11" type="primary">LOC111117536</name>
</gene>
<dbReference type="CDD" id="cd00086">
    <property type="entry name" value="homeodomain"/>
    <property type="match status" value="1"/>
</dbReference>
<reference evidence="11" key="1">
    <citation type="submission" date="2025-08" db="UniProtKB">
        <authorList>
            <consortium name="RefSeq"/>
        </authorList>
    </citation>
    <scope>IDENTIFICATION</scope>
    <source>
        <tissue evidence="11">Whole sample</tissue>
    </source>
</reference>
<dbReference type="FunFam" id="1.10.10.60:FF:000223">
    <property type="entry name" value="Goosecoid homeobox 2"/>
    <property type="match status" value="1"/>
</dbReference>
<feature type="compositionally biased region" description="Basic and acidic residues" evidence="8">
    <location>
        <begin position="279"/>
        <end position="288"/>
    </location>
</feature>
<dbReference type="Pfam" id="PF00046">
    <property type="entry name" value="Homeodomain"/>
    <property type="match status" value="1"/>
</dbReference>
<sequence length="288" mass="33474">MQHFPYPYSAEQLACLRNYQIGLLAATSRNNNPTLFTIDNILSPRPIGLQQTTPDVRPPPYSISHLTQLQRDYYARYQHPFQGLFNSFDFDKLGQKRKRRHRTIFTEEQLEELENTFQKTHYPDVMLREELAMKVDLKEERVEVWFKNRRAKWRKQKREEELSKSRTKSGNSTERSEQNKEKDSSETPGSSEGLDEVEVCVDDDVSEDCANSSAAFSESSFATSSEDEESENNIGYTKKERLSEQTIPNQSREKNVDAPSSERERSPDSAINLIQNRDSVNHDHTKEK</sequence>
<dbReference type="PROSITE" id="PS00027">
    <property type="entry name" value="HOMEOBOX_1"/>
    <property type="match status" value="1"/>
</dbReference>
<dbReference type="PANTHER" id="PTHR24329:SF516">
    <property type="entry name" value="HOMEOBOX PROTEIN GOOSECOID"/>
    <property type="match status" value="1"/>
</dbReference>
<dbReference type="GO" id="GO:0005634">
    <property type="term" value="C:nucleus"/>
    <property type="evidence" value="ECO:0007669"/>
    <property type="project" value="UniProtKB-SubCell"/>
</dbReference>
<evidence type="ECO:0000256" key="2">
    <source>
        <dbReference type="ARBA" id="ARBA00006503"/>
    </source>
</evidence>
<organism evidence="10 11">
    <name type="scientific">Crassostrea virginica</name>
    <name type="common">Eastern oyster</name>
    <dbReference type="NCBI Taxonomy" id="6565"/>
    <lineage>
        <taxon>Eukaryota</taxon>
        <taxon>Metazoa</taxon>
        <taxon>Spiralia</taxon>
        <taxon>Lophotrochozoa</taxon>
        <taxon>Mollusca</taxon>
        <taxon>Bivalvia</taxon>
        <taxon>Autobranchia</taxon>
        <taxon>Pteriomorphia</taxon>
        <taxon>Ostreida</taxon>
        <taxon>Ostreoidea</taxon>
        <taxon>Ostreidae</taxon>
        <taxon>Crassostrea</taxon>
    </lineage>
</organism>
<feature type="domain" description="Homeobox" evidence="9">
    <location>
        <begin position="96"/>
        <end position="156"/>
    </location>
</feature>
<dbReference type="InterPro" id="IPR001356">
    <property type="entry name" value="HD"/>
</dbReference>
<dbReference type="SMART" id="SM00389">
    <property type="entry name" value="HOX"/>
    <property type="match status" value="1"/>
</dbReference>
<dbReference type="PROSITE" id="PS50071">
    <property type="entry name" value="HOMEOBOX_2"/>
    <property type="match status" value="1"/>
</dbReference>
<protein>
    <submittedName>
        <fullName evidence="11">Diencephalon/mesencephalon homeobox protein 1-like</fullName>
    </submittedName>
</protein>
<evidence type="ECO:0000256" key="7">
    <source>
        <dbReference type="RuleBase" id="RU000682"/>
    </source>
</evidence>
<dbReference type="RefSeq" id="XP_022312399.1">
    <property type="nucleotide sequence ID" value="XM_022456691.1"/>
</dbReference>
<comment type="similarity">
    <text evidence="2">Belongs to the paired homeobox family. Bicoid subfamily.</text>
</comment>
<evidence type="ECO:0000256" key="4">
    <source>
        <dbReference type="ARBA" id="ARBA00023155"/>
    </source>
</evidence>
<evidence type="ECO:0000313" key="11">
    <source>
        <dbReference type="RefSeq" id="XP_022312399.1"/>
    </source>
</evidence>
<evidence type="ECO:0000313" key="10">
    <source>
        <dbReference type="Proteomes" id="UP000694844"/>
    </source>
</evidence>
<dbReference type="SUPFAM" id="SSF46689">
    <property type="entry name" value="Homeodomain-like"/>
    <property type="match status" value="1"/>
</dbReference>
<keyword evidence="3 6" id="KW-0238">DNA-binding</keyword>
<keyword evidence="10" id="KW-1185">Reference proteome</keyword>
<dbReference type="PANTHER" id="PTHR24329">
    <property type="entry name" value="HOMEOBOX PROTEIN ARISTALESS"/>
    <property type="match status" value="1"/>
</dbReference>
<feature type="compositionally biased region" description="Basic and acidic residues" evidence="8">
    <location>
        <begin position="251"/>
        <end position="267"/>
    </location>
</feature>
<evidence type="ECO:0000256" key="5">
    <source>
        <dbReference type="ARBA" id="ARBA00023242"/>
    </source>
</evidence>
<dbReference type="InterPro" id="IPR009057">
    <property type="entry name" value="Homeodomain-like_sf"/>
</dbReference>
<keyword evidence="4 6" id="KW-0371">Homeobox</keyword>
<feature type="DNA-binding region" description="Homeobox" evidence="6">
    <location>
        <begin position="98"/>
        <end position="157"/>
    </location>
</feature>
<evidence type="ECO:0000256" key="1">
    <source>
        <dbReference type="ARBA" id="ARBA00004123"/>
    </source>
</evidence>
<dbReference type="Proteomes" id="UP000694844">
    <property type="component" value="Chromosome 10"/>
</dbReference>